<evidence type="ECO:0000256" key="8">
    <source>
        <dbReference type="PROSITE-ProRule" id="PRU10141"/>
    </source>
</evidence>
<keyword evidence="5 8" id="KW-0067">ATP-binding</keyword>
<evidence type="ECO:0000259" key="9">
    <source>
        <dbReference type="PROSITE" id="PS50011"/>
    </source>
</evidence>
<dbReference type="GO" id="GO:0004707">
    <property type="term" value="F:MAP kinase activity"/>
    <property type="evidence" value="ECO:0007669"/>
    <property type="project" value="UniProtKB-EC"/>
</dbReference>
<dbReference type="GO" id="GO:0005524">
    <property type="term" value="F:ATP binding"/>
    <property type="evidence" value="ECO:0007669"/>
    <property type="project" value="UniProtKB-UniRule"/>
</dbReference>
<dbReference type="EMBL" id="MU854748">
    <property type="protein sequence ID" value="KAK4031609.1"/>
    <property type="molecule type" value="Genomic_DNA"/>
</dbReference>
<dbReference type="Proteomes" id="UP001303115">
    <property type="component" value="Unassembled WGS sequence"/>
</dbReference>
<evidence type="ECO:0000256" key="1">
    <source>
        <dbReference type="ARBA" id="ARBA00012411"/>
    </source>
</evidence>
<dbReference type="SUPFAM" id="SSF56112">
    <property type="entry name" value="Protein kinase-like (PK-like)"/>
    <property type="match status" value="1"/>
</dbReference>
<dbReference type="Pfam" id="PF00069">
    <property type="entry name" value="Pkinase"/>
    <property type="match status" value="1"/>
</dbReference>
<evidence type="ECO:0000256" key="7">
    <source>
        <dbReference type="ARBA" id="ARBA00048130"/>
    </source>
</evidence>
<evidence type="ECO:0000256" key="3">
    <source>
        <dbReference type="ARBA" id="ARBA00022741"/>
    </source>
</evidence>
<keyword evidence="2" id="KW-0808">Transferase</keyword>
<organism evidence="10 11">
    <name type="scientific">Parachaetomium inaequale</name>
    <dbReference type="NCBI Taxonomy" id="2588326"/>
    <lineage>
        <taxon>Eukaryota</taxon>
        <taxon>Fungi</taxon>
        <taxon>Dikarya</taxon>
        <taxon>Ascomycota</taxon>
        <taxon>Pezizomycotina</taxon>
        <taxon>Sordariomycetes</taxon>
        <taxon>Sordariomycetidae</taxon>
        <taxon>Sordariales</taxon>
        <taxon>Chaetomiaceae</taxon>
        <taxon>Parachaetomium</taxon>
    </lineage>
</organism>
<evidence type="ECO:0000313" key="10">
    <source>
        <dbReference type="EMBL" id="KAK4031609.1"/>
    </source>
</evidence>
<proteinExistence type="predicted"/>
<comment type="caution">
    <text evidence="10">The sequence shown here is derived from an EMBL/GenBank/DDBJ whole genome shotgun (WGS) entry which is preliminary data.</text>
</comment>
<dbReference type="PANTHER" id="PTHR48016">
    <property type="entry name" value="MAP KINASE KINASE KINASE SSK2-RELATED-RELATED"/>
    <property type="match status" value="1"/>
</dbReference>
<keyword evidence="4 10" id="KW-0418">Kinase</keyword>
<keyword evidence="3 8" id="KW-0547">Nucleotide-binding</keyword>
<keyword evidence="11" id="KW-1185">Reference proteome</keyword>
<dbReference type="InterPro" id="IPR017441">
    <property type="entry name" value="Protein_kinase_ATP_BS"/>
</dbReference>
<dbReference type="PROSITE" id="PS50011">
    <property type="entry name" value="PROTEIN_KINASE_DOM"/>
    <property type="match status" value="1"/>
</dbReference>
<feature type="domain" description="Protein kinase" evidence="9">
    <location>
        <begin position="178"/>
        <end position="399"/>
    </location>
</feature>
<comment type="catalytic activity">
    <reaction evidence="6">
        <text>L-threonyl-[protein] + ATP = O-phospho-L-threonyl-[protein] + ADP + H(+)</text>
        <dbReference type="Rhea" id="RHEA:46608"/>
        <dbReference type="Rhea" id="RHEA-COMP:11060"/>
        <dbReference type="Rhea" id="RHEA-COMP:11605"/>
        <dbReference type="ChEBI" id="CHEBI:15378"/>
        <dbReference type="ChEBI" id="CHEBI:30013"/>
        <dbReference type="ChEBI" id="CHEBI:30616"/>
        <dbReference type="ChEBI" id="CHEBI:61977"/>
        <dbReference type="ChEBI" id="CHEBI:456216"/>
        <dbReference type="EC" id="2.7.11.24"/>
    </reaction>
    <physiologicalReaction direction="left-to-right" evidence="6">
        <dbReference type="Rhea" id="RHEA:46609"/>
    </physiologicalReaction>
</comment>
<evidence type="ECO:0000256" key="6">
    <source>
        <dbReference type="ARBA" id="ARBA00047919"/>
    </source>
</evidence>
<dbReference type="InterPro" id="IPR050538">
    <property type="entry name" value="MAP_kinase_kinase_kinase"/>
</dbReference>
<dbReference type="EC" id="2.7.11.24" evidence="1"/>
<dbReference type="InterPro" id="IPR000719">
    <property type="entry name" value="Prot_kinase_dom"/>
</dbReference>
<dbReference type="PANTHER" id="PTHR48016:SF56">
    <property type="entry name" value="MAPKK KINASE"/>
    <property type="match status" value="1"/>
</dbReference>
<protein>
    <recommendedName>
        <fullName evidence="1">mitogen-activated protein kinase</fullName>
        <ecNumber evidence="1">2.7.11.24</ecNumber>
    </recommendedName>
</protein>
<evidence type="ECO:0000256" key="5">
    <source>
        <dbReference type="ARBA" id="ARBA00022840"/>
    </source>
</evidence>
<reference evidence="11" key="1">
    <citation type="journal article" date="2023" name="Mol. Phylogenet. Evol.">
        <title>Genome-scale phylogeny and comparative genomics of the fungal order Sordariales.</title>
        <authorList>
            <person name="Hensen N."/>
            <person name="Bonometti L."/>
            <person name="Westerberg I."/>
            <person name="Brannstrom I.O."/>
            <person name="Guillou S."/>
            <person name="Cros-Aarteil S."/>
            <person name="Calhoun S."/>
            <person name="Haridas S."/>
            <person name="Kuo A."/>
            <person name="Mondo S."/>
            <person name="Pangilinan J."/>
            <person name="Riley R."/>
            <person name="LaButti K."/>
            <person name="Andreopoulos B."/>
            <person name="Lipzen A."/>
            <person name="Chen C."/>
            <person name="Yan M."/>
            <person name="Daum C."/>
            <person name="Ng V."/>
            <person name="Clum A."/>
            <person name="Steindorff A."/>
            <person name="Ohm R.A."/>
            <person name="Martin F."/>
            <person name="Silar P."/>
            <person name="Natvig D.O."/>
            <person name="Lalanne C."/>
            <person name="Gautier V."/>
            <person name="Ament-Velasquez S.L."/>
            <person name="Kruys A."/>
            <person name="Hutchinson M.I."/>
            <person name="Powell A.J."/>
            <person name="Barry K."/>
            <person name="Miller A.N."/>
            <person name="Grigoriev I.V."/>
            <person name="Debuchy R."/>
            <person name="Gladieux P."/>
            <person name="Hiltunen Thoren M."/>
            <person name="Johannesson H."/>
        </authorList>
    </citation>
    <scope>NUCLEOTIDE SEQUENCE [LARGE SCALE GENOMIC DNA]</scope>
    <source>
        <strain evidence="11">CBS 284.82</strain>
    </source>
</reference>
<dbReference type="InterPro" id="IPR011009">
    <property type="entry name" value="Kinase-like_dom_sf"/>
</dbReference>
<dbReference type="PROSITE" id="PS00107">
    <property type="entry name" value="PROTEIN_KINASE_ATP"/>
    <property type="match status" value="1"/>
</dbReference>
<name>A0AAN6P4H5_9PEZI</name>
<evidence type="ECO:0000256" key="4">
    <source>
        <dbReference type="ARBA" id="ARBA00022777"/>
    </source>
</evidence>
<sequence>MEFISCFSLASHFHISHQPSFFAVDTSSNMRLTLTVLNIGHVRSRLGDSAALATLGRMGNIHVRGTEIAKVQCSFEIDRETNVVMFYDRSASQSSQVFDENAVPFEHGRLRRVVVEKGMNTIIGMDGVGRDLLAEREGSRLEENPHLARSVIGSDTVAPTGMETRIHALGPRQPRIRWKPRESLGVGRFGEVYDGLDLDHGTRMAVKVITQPINPGGPPPWALLKREVEILSSIKHKNIVDYIASQGWEEQKPEIFMSLKDGTLRSLVLGSGSIRAYDHAGRMCHDMLQALDYLAAQGIIHRDLKPEKILYKGQDRGYEFQLADFDLSSHQYQIAVAPNAGSPFYMAPESLFVTVVWMLDVGGLRRLEETSTNYEEIKDAVLSAANLPVCSRFRKMGTP</sequence>
<evidence type="ECO:0000256" key="2">
    <source>
        <dbReference type="ARBA" id="ARBA00022679"/>
    </source>
</evidence>
<gene>
    <name evidence="10" type="ORF">C8A01DRAFT_51364</name>
</gene>
<dbReference type="Gene3D" id="1.10.510.10">
    <property type="entry name" value="Transferase(Phosphotransferase) domain 1"/>
    <property type="match status" value="1"/>
</dbReference>
<evidence type="ECO:0000313" key="11">
    <source>
        <dbReference type="Proteomes" id="UP001303115"/>
    </source>
</evidence>
<comment type="catalytic activity">
    <reaction evidence="7">
        <text>L-seryl-[protein] + ATP = O-phospho-L-seryl-[protein] + ADP + H(+)</text>
        <dbReference type="Rhea" id="RHEA:17989"/>
        <dbReference type="Rhea" id="RHEA-COMP:9863"/>
        <dbReference type="Rhea" id="RHEA-COMP:11604"/>
        <dbReference type="ChEBI" id="CHEBI:15378"/>
        <dbReference type="ChEBI" id="CHEBI:29999"/>
        <dbReference type="ChEBI" id="CHEBI:30616"/>
        <dbReference type="ChEBI" id="CHEBI:83421"/>
        <dbReference type="ChEBI" id="CHEBI:456216"/>
        <dbReference type="EC" id="2.7.11.24"/>
    </reaction>
    <physiologicalReaction direction="left-to-right" evidence="7">
        <dbReference type="Rhea" id="RHEA:17990"/>
    </physiologicalReaction>
</comment>
<dbReference type="AlphaFoldDB" id="A0AAN6P4H5"/>
<accession>A0AAN6P4H5</accession>
<feature type="binding site" evidence="8">
    <location>
        <position position="207"/>
    </location>
    <ligand>
        <name>ATP</name>
        <dbReference type="ChEBI" id="CHEBI:30616"/>
    </ligand>
</feature>